<dbReference type="Proteomes" id="UP000028500">
    <property type="component" value="Unassembled WGS sequence"/>
</dbReference>
<dbReference type="AlphaFoldDB" id="A0A077PKG1"/>
<protein>
    <submittedName>
        <fullName evidence="1">Uncharacterized protein</fullName>
    </submittedName>
</protein>
<sequence length="60" mass="7057">MSFAFLLLIPRFNYLDAETIKSKHMLQIGEKSIGYTKDGQFNLLFSINSLYIRPGEIYFY</sequence>
<proteinExistence type="predicted"/>
<reference evidence="1" key="1">
    <citation type="submission" date="2013-07" db="EMBL/GenBank/DDBJ databases">
        <title>Sub-species coevolution in mutualistic symbiosis.</title>
        <authorList>
            <person name="Murfin K."/>
            <person name="Klassen J."/>
            <person name="Lee M."/>
            <person name="Forst S."/>
            <person name="Stock P."/>
            <person name="Goodrich-Blair H."/>
        </authorList>
    </citation>
    <scope>NUCLEOTIDE SEQUENCE [LARGE SCALE GENOMIC DNA]</scope>
    <source>
        <strain evidence="1">Kraussei Quebec</strain>
    </source>
</reference>
<gene>
    <name evidence="1" type="ORF">XBKQ1_2540002</name>
</gene>
<name>A0A077PKG1_XENBV</name>
<keyword evidence="2" id="KW-1185">Reference proteome</keyword>
<dbReference type="EMBL" id="CBSY010000173">
    <property type="protein sequence ID" value="CDH20234.1"/>
    <property type="molecule type" value="Genomic_DNA"/>
</dbReference>
<organism evidence="1 2">
    <name type="scientific">Xenorhabdus bovienii str. kraussei Quebec</name>
    <dbReference type="NCBI Taxonomy" id="1398203"/>
    <lineage>
        <taxon>Bacteria</taxon>
        <taxon>Pseudomonadati</taxon>
        <taxon>Pseudomonadota</taxon>
        <taxon>Gammaproteobacteria</taxon>
        <taxon>Enterobacterales</taxon>
        <taxon>Morganellaceae</taxon>
        <taxon>Xenorhabdus</taxon>
    </lineage>
</organism>
<evidence type="ECO:0000313" key="1">
    <source>
        <dbReference type="EMBL" id="CDH20234.1"/>
    </source>
</evidence>
<dbReference type="HOGENOM" id="CLU_2940856_0_0_6"/>
<accession>A0A077PKG1</accession>
<comment type="caution">
    <text evidence="1">The sequence shown here is derived from an EMBL/GenBank/DDBJ whole genome shotgun (WGS) entry which is preliminary data.</text>
</comment>
<evidence type="ECO:0000313" key="2">
    <source>
        <dbReference type="Proteomes" id="UP000028500"/>
    </source>
</evidence>